<organism evidence="2 3">
    <name type="scientific">Tanacetum coccineum</name>
    <dbReference type="NCBI Taxonomy" id="301880"/>
    <lineage>
        <taxon>Eukaryota</taxon>
        <taxon>Viridiplantae</taxon>
        <taxon>Streptophyta</taxon>
        <taxon>Embryophyta</taxon>
        <taxon>Tracheophyta</taxon>
        <taxon>Spermatophyta</taxon>
        <taxon>Magnoliopsida</taxon>
        <taxon>eudicotyledons</taxon>
        <taxon>Gunneridae</taxon>
        <taxon>Pentapetalae</taxon>
        <taxon>asterids</taxon>
        <taxon>campanulids</taxon>
        <taxon>Asterales</taxon>
        <taxon>Asteraceae</taxon>
        <taxon>Asteroideae</taxon>
        <taxon>Anthemideae</taxon>
        <taxon>Anthemidinae</taxon>
        <taxon>Tanacetum</taxon>
    </lineage>
</organism>
<gene>
    <name evidence="2" type="ORF">Tco_1054229</name>
</gene>
<dbReference type="CDD" id="cd04480">
    <property type="entry name" value="RPA1_DBD_A_like"/>
    <property type="match status" value="1"/>
</dbReference>
<dbReference type="GO" id="GO:0003964">
    <property type="term" value="F:RNA-directed DNA polymerase activity"/>
    <property type="evidence" value="ECO:0007669"/>
    <property type="project" value="UniProtKB-KW"/>
</dbReference>
<reference evidence="2" key="1">
    <citation type="journal article" date="2022" name="Int. J. Mol. Sci.">
        <title>Draft Genome of Tanacetum Coccineum: Genomic Comparison of Closely Related Tanacetum-Family Plants.</title>
        <authorList>
            <person name="Yamashiro T."/>
            <person name="Shiraishi A."/>
            <person name="Nakayama K."/>
            <person name="Satake H."/>
        </authorList>
    </citation>
    <scope>NUCLEOTIDE SEQUENCE</scope>
</reference>
<proteinExistence type="predicted"/>
<dbReference type="InterPro" id="IPR003871">
    <property type="entry name" value="RFA1B/D_OB_1st"/>
</dbReference>
<reference evidence="2" key="2">
    <citation type="submission" date="2022-01" db="EMBL/GenBank/DDBJ databases">
        <authorList>
            <person name="Yamashiro T."/>
            <person name="Shiraishi A."/>
            <person name="Satake H."/>
            <person name="Nakayama K."/>
        </authorList>
    </citation>
    <scope>NUCLEOTIDE SEQUENCE</scope>
</reference>
<dbReference type="InterPro" id="IPR012340">
    <property type="entry name" value="NA-bd_OB-fold"/>
</dbReference>
<keyword evidence="3" id="KW-1185">Reference proteome</keyword>
<keyword evidence="2" id="KW-0695">RNA-directed DNA polymerase</keyword>
<keyword evidence="2" id="KW-0808">Transferase</keyword>
<evidence type="ECO:0000313" key="2">
    <source>
        <dbReference type="EMBL" id="GJT79887.1"/>
    </source>
</evidence>
<dbReference type="Gene3D" id="2.40.50.140">
    <property type="entry name" value="Nucleic acid-binding proteins"/>
    <property type="match status" value="1"/>
</dbReference>
<dbReference type="Proteomes" id="UP001151760">
    <property type="component" value="Unassembled WGS sequence"/>
</dbReference>
<dbReference type="SUPFAM" id="SSF50249">
    <property type="entry name" value="Nucleic acid-binding proteins"/>
    <property type="match status" value="1"/>
</dbReference>
<dbReference type="PANTHER" id="PTHR47165:SF4">
    <property type="entry name" value="OS03G0429900 PROTEIN"/>
    <property type="match status" value="1"/>
</dbReference>
<dbReference type="PANTHER" id="PTHR47165">
    <property type="entry name" value="OS03G0429900 PROTEIN"/>
    <property type="match status" value="1"/>
</dbReference>
<dbReference type="EMBL" id="BQNB010018939">
    <property type="protein sequence ID" value="GJT79887.1"/>
    <property type="molecule type" value="Genomic_DNA"/>
</dbReference>
<evidence type="ECO:0000313" key="3">
    <source>
        <dbReference type="Proteomes" id="UP001151760"/>
    </source>
</evidence>
<dbReference type="Pfam" id="PF02721">
    <property type="entry name" value="DUF223"/>
    <property type="match status" value="1"/>
</dbReference>
<name>A0ABQ5GY16_9ASTR</name>
<evidence type="ECO:0000259" key="1">
    <source>
        <dbReference type="Pfam" id="PF02721"/>
    </source>
</evidence>
<sequence>MASNAVARRVEIETKQDIGEDESKQVTSAKALASEDHMSVGIEVKQDMSATVADTKAYLFLDKLQVDVTGIVVMICRKWDVNAVMGRYLSTDFVVSDAKGNAIHCTARSNVAHNFLRLKEGGIYSIKNFVVHHNKEEYRIPKNDSFMIEFDGATSIRKAFVKADGFVRYCNTPILTNIAAKANLGYYFMDQQT</sequence>
<accession>A0ABQ5GY16</accession>
<comment type="caution">
    <text evidence="2">The sequence shown here is derived from an EMBL/GenBank/DDBJ whole genome shotgun (WGS) entry which is preliminary data.</text>
</comment>
<feature type="domain" description="Replication protein A 70 kDa DNA-binding subunit B/D first OB fold" evidence="1">
    <location>
        <begin position="71"/>
        <end position="158"/>
    </location>
</feature>
<keyword evidence="2" id="KW-0548">Nucleotidyltransferase</keyword>
<protein>
    <submittedName>
        <fullName evidence="2">Reverse transcriptase domain-containing protein</fullName>
    </submittedName>
</protein>